<dbReference type="Proteomes" id="UP000030151">
    <property type="component" value="Unassembled WGS sequence"/>
</dbReference>
<sequence length="121" mass="14009">MAKYANGQWFCHCGYPAKWLKSTQPHSSGWEFARCRLNDGVGCRFWMWAKDEPFERAVYQAKTQGQTNDADIDEPRMPPAESTNRTCIPEPNTLRVDRSCPHHGCGKKRLFSRNRCTCRPQ</sequence>
<evidence type="ECO:0000313" key="2">
    <source>
        <dbReference type="EMBL" id="EXV02465.1"/>
    </source>
</evidence>
<reference evidence="2 3" key="1">
    <citation type="submission" date="2014-02" db="EMBL/GenBank/DDBJ databases">
        <title>The genome sequence of the entomopathogenic fungus Metarhizium robertsii ARSEF 2575.</title>
        <authorList>
            <person name="Giuliano Garisto Donzelli B."/>
            <person name="Roe B.A."/>
            <person name="Macmil S.L."/>
            <person name="Krasnoff S.B."/>
            <person name="Gibson D.M."/>
        </authorList>
    </citation>
    <scope>NUCLEOTIDE SEQUENCE [LARGE SCALE GENOMIC DNA]</scope>
    <source>
        <strain evidence="2 3">ARSEF 2575</strain>
    </source>
</reference>
<organism evidence="2 3">
    <name type="scientific">Metarhizium robertsii</name>
    <dbReference type="NCBI Taxonomy" id="568076"/>
    <lineage>
        <taxon>Eukaryota</taxon>
        <taxon>Fungi</taxon>
        <taxon>Dikarya</taxon>
        <taxon>Ascomycota</taxon>
        <taxon>Pezizomycotina</taxon>
        <taxon>Sordariomycetes</taxon>
        <taxon>Hypocreomycetidae</taxon>
        <taxon>Hypocreales</taxon>
        <taxon>Clavicipitaceae</taxon>
        <taxon>Metarhizium</taxon>
    </lineage>
</organism>
<dbReference type="HOGENOM" id="CLU_2038618_0_0_1"/>
<feature type="region of interest" description="Disordered" evidence="1">
    <location>
        <begin position="61"/>
        <end position="88"/>
    </location>
</feature>
<proteinExistence type="predicted"/>
<dbReference type="EMBL" id="JELW01000005">
    <property type="protein sequence ID" value="EXV02465.1"/>
    <property type="molecule type" value="Genomic_DNA"/>
</dbReference>
<name>A0A0A1UY40_9HYPO</name>
<evidence type="ECO:0000313" key="3">
    <source>
        <dbReference type="Proteomes" id="UP000030151"/>
    </source>
</evidence>
<comment type="caution">
    <text evidence="2">The sequence shown here is derived from an EMBL/GenBank/DDBJ whole genome shotgun (WGS) entry which is preliminary data.</text>
</comment>
<gene>
    <name evidence="2" type="ORF">X797_004597</name>
</gene>
<protein>
    <recommendedName>
        <fullName evidence="4">Zinc finger GRF-type domain-containing protein</fullName>
    </recommendedName>
</protein>
<dbReference type="AlphaFoldDB" id="A0A0A1UY40"/>
<evidence type="ECO:0000256" key="1">
    <source>
        <dbReference type="SAM" id="MobiDB-lite"/>
    </source>
</evidence>
<evidence type="ECO:0008006" key="4">
    <source>
        <dbReference type="Google" id="ProtNLM"/>
    </source>
</evidence>
<accession>A0A0A1UY40</accession>